<dbReference type="Proteomes" id="UP000275385">
    <property type="component" value="Unassembled WGS sequence"/>
</dbReference>
<dbReference type="EMBL" id="QVQW01000021">
    <property type="protein sequence ID" value="RKU45429.1"/>
    <property type="molecule type" value="Genomic_DNA"/>
</dbReference>
<protein>
    <submittedName>
        <fullName evidence="3">Uncharacterized protein</fullName>
    </submittedName>
</protein>
<sequence>MGLLGTASWSDKGMVRSKGKNGTIHYYAKPSRDARPDRSDRSKTSSHRSSSSYHYPDDYSRRRLVHREDVRSVTSYQISDYSERGDHHLTQERRIQQLEEELKSTYRSGLRLQEVNSSLQAELDATQVQLDNSQAQLQAVQEQLRWAEQRYQEDTLRWEDEKQHQERENSSLRQQILSLKDWANDLLSMHGRERGRPRSAERRSRTVYHSPPPTRASPSSSRDSSYYPPRTSTTTYRDPKGSWFLTAYVSPALRVFELGKMFKKVQILTGFKILVPLLGSGG</sequence>
<proteinExistence type="predicted"/>
<feature type="region of interest" description="Disordered" evidence="2">
    <location>
        <begin position="1"/>
        <end position="61"/>
    </location>
</feature>
<dbReference type="AlphaFoldDB" id="A0A420YBZ1"/>
<feature type="region of interest" description="Disordered" evidence="2">
    <location>
        <begin position="188"/>
        <end position="234"/>
    </location>
</feature>
<feature type="compositionally biased region" description="Basic and acidic residues" evidence="2">
    <location>
        <begin position="190"/>
        <end position="204"/>
    </location>
</feature>
<evidence type="ECO:0000256" key="1">
    <source>
        <dbReference type="SAM" id="Coils"/>
    </source>
</evidence>
<evidence type="ECO:0000256" key="2">
    <source>
        <dbReference type="SAM" id="MobiDB-lite"/>
    </source>
</evidence>
<feature type="coiled-coil region" evidence="1">
    <location>
        <begin position="88"/>
        <end position="175"/>
    </location>
</feature>
<evidence type="ECO:0000313" key="3">
    <source>
        <dbReference type="EMBL" id="RKU45429.1"/>
    </source>
</evidence>
<name>A0A420YBZ1_9PEZI</name>
<organism evidence="3 4">
    <name type="scientific">Coniochaeta pulveracea</name>
    <dbReference type="NCBI Taxonomy" id="177199"/>
    <lineage>
        <taxon>Eukaryota</taxon>
        <taxon>Fungi</taxon>
        <taxon>Dikarya</taxon>
        <taxon>Ascomycota</taxon>
        <taxon>Pezizomycotina</taxon>
        <taxon>Sordariomycetes</taxon>
        <taxon>Sordariomycetidae</taxon>
        <taxon>Coniochaetales</taxon>
        <taxon>Coniochaetaceae</taxon>
        <taxon>Coniochaeta</taxon>
    </lineage>
</organism>
<evidence type="ECO:0000313" key="4">
    <source>
        <dbReference type="Proteomes" id="UP000275385"/>
    </source>
</evidence>
<reference evidence="3 4" key="1">
    <citation type="submission" date="2018-08" db="EMBL/GenBank/DDBJ databases">
        <title>Draft genome of the lignicolous fungus Coniochaeta pulveracea.</title>
        <authorList>
            <person name="Borstlap C.J."/>
            <person name="De Witt R.N."/>
            <person name="Botha A."/>
            <person name="Volschenk H."/>
        </authorList>
    </citation>
    <scope>NUCLEOTIDE SEQUENCE [LARGE SCALE GENOMIC DNA]</scope>
    <source>
        <strain evidence="3 4">CAB683</strain>
    </source>
</reference>
<keyword evidence="1" id="KW-0175">Coiled coil</keyword>
<comment type="caution">
    <text evidence="3">The sequence shown here is derived from an EMBL/GenBank/DDBJ whole genome shotgun (WGS) entry which is preliminary data.</text>
</comment>
<keyword evidence="4" id="KW-1185">Reference proteome</keyword>
<feature type="compositionally biased region" description="Basic and acidic residues" evidence="2">
    <location>
        <begin position="30"/>
        <end position="43"/>
    </location>
</feature>
<feature type="compositionally biased region" description="Low complexity" evidence="2">
    <location>
        <begin position="216"/>
        <end position="234"/>
    </location>
</feature>
<accession>A0A420YBZ1</accession>
<gene>
    <name evidence="3" type="ORF">DL546_006534</name>
</gene>